<dbReference type="AlphaFoldDB" id="A0A0C9Y7V3"/>
<keyword evidence="4" id="KW-0862">Zinc</keyword>
<keyword evidence="2" id="KW-0479">Metal-binding</keyword>
<feature type="domain" description="Amidohydrolase-related" evidence="5">
    <location>
        <begin position="62"/>
        <end position="431"/>
    </location>
</feature>
<dbReference type="GO" id="GO:0008892">
    <property type="term" value="F:guanine deaminase activity"/>
    <property type="evidence" value="ECO:0007669"/>
    <property type="project" value="TreeGrafter"/>
</dbReference>
<dbReference type="InterPro" id="IPR011059">
    <property type="entry name" value="Metal-dep_hydrolase_composite"/>
</dbReference>
<evidence type="ECO:0000256" key="1">
    <source>
        <dbReference type="ARBA" id="ARBA00001947"/>
    </source>
</evidence>
<protein>
    <recommendedName>
        <fullName evidence="5">Amidohydrolase-related domain-containing protein</fullName>
    </recommendedName>
</protein>
<dbReference type="Pfam" id="PF01979">
    <property type="entry name" value="Amidohydro_1"/>
    <property type="match status" value="1"/>
</dbReference>
<dbReference type="InterPro" id="IPR032466">
    <property type="entry name" value="Metal_Hydrolase"/>
</dbReference>
<evidence type="ECO:0000313" key="7">
    <source>
        <dbReference type="Proteomes" id="UP000054477"/>
    </source>
</evidence>
<dbReference type="GO" id="GO:0046098">
    <property type="term" value="P:guanine metabolic process"/>
    <property type="evidence" value="ECO:0007669"/>
    <property type="project" value="TreeGrafter"/>
</dbReference>
<dbReference type="EMBL" id="KN838573">
    <property type="protein sequence ID" value="KIK04113.1"/>
    <property type="molecule type" value="Genomic_DNA"/>
</dbReference>
<dbReference type="InterPro" id="IPR051607">
    <property type="entry name" value="Metallo-dep_hydrolases"/>
</dbReference>
<organism evidence="6 7">
    <name type="scientific">Laccaria amethystina LaAM-08-1</name>
    <dbReference type="NCBI Taxonomy" id="1095629"/>
    <lineage>
        <taxon>Eukaryota</taxon>
        <taxon>Fungi</taxon>
        <taxon>Dikarya</taxon>
        <taxon>Basidiomycota</taxon>
        <taxon>Agaricomycotina</taxon>
        <taxon>Agaricomycetes</taxon>
        <taxon>Agaricomycetidae</taxon>
        <taxon>Agaricales</taxon>
        <taxon>Agaricineae</taxon>
        <taxon>Hydnangiaceae</taxon>
        <taxon>Laccaria</taxon>
    </lineage>
</organism>
<gene>
    <name evidence="6" type="ORF">K443DRAFT_93809</name>
</gene>
<evidence type="ECO:0000259" key="5">
    <source>
        <dbReference type="Pfam" id="PF01979"/>
    </source>
</evidence>
<dbReference type="Proteomes" id="UP000054477">
    <property type="component" value="Unassembled WGS sequence"/>
</dbReference>
<dbReference type="GO" id="GO:0008270">
    <property type="term" value="F:zinc ion binding"/>
    <property type="evidence" value="ECO:0007669"/>
    <property type="project" value="TreeGrafter"/>
</dbReference>
<name>A0A0C9Y7V3_9AGAR</name>
<sequence>MLIKGTFVHTPRLGDLEILEDYLLAVGNDGFITHFRPVGSPESIELLRDHAAETTTVLTGSFLLPTFCDLHLHAPQFLYQGTGLDLPLMQWLDEYALKAEERLDADKILAKRVYERLARRLLQNGTGTVMLFGTIKEETNLILAEAMQSAGVRAFVGKLSMDISSRPTYVEASAEASLSSAKSFVDQCRHMMEQVPLHLRRIEPVLTPRFVPTCSDELLGSLGDLSCLESLRVQSHLAEAHDQVEWVRSVRGAEDIDIFDRYNLLNPRTVQAHCTFLKKPDLSRMVAAGSSIAHCPLSNVYFSTEPFPLREALSLHIKVGLGTDIAGGYSIDIMNAMRHAVTVSRIRESSAQAKHEKDTDDSQDTGTTYKTLAIDWKESLYLATRGGAEALTLPAKSGTFEVGSFFDAQLIQLVDPVSRSGVGALDFFDLETNGDGDVKLNQDMLEKWWCIGDTRNRVGMWVQGVKVL</sequence>
<dbReference type="InterPro" id="IPR006680">
    <property type="entry name" value="Amidohydro-rel"/>
</dbReference>
<dbReference type="PANTHER" id="PTHR11271:SF6">
    <property type="entry name" value="GUANINE DEAMINASE"/>
    <property type="match status" value="1"/>
</dbReference>
<proteinExistence type="predicted"/>
<dbReference type="HOGENOM" id="CLU_012358_0_1_1"/>
<keyword evidence="7" id="KW-1185">Reference proteome</keyword>
<evidence type="ECO:0000256" key="3">
    <source>
        <dbReference type="ARBA" id="ARBA00022801"/>
    </source>
</evidence>
<reference evidence="7" key="2">
    <citation type="submission" date="2015-01" db="EMBL/GenBank/DDBJ databases">
        <title>Evolutionary Origins and Diversification of the Mycorrhizal Mutualists.</title>
        <authorList>
            <consortium name="DOE Joint Genome Institute"/>
            <consortium name="Mycorrhizal Genomics Consortium"/>
            <person name="Kohler A."/>
            <person name="Kuo A."/>
            <person name="Nagy L.G."/>
            <person name="Floudas D."/>
            <person name="Copeland A."/>
            <person name="Barry K.W."/>
            <person name="Cichocki N."/>
            <person name="Veneault-Fourrey C."/>
            <person name="LaButti K."/>
            <person name="Lindquist E.A."/>
            <person name="Lipzen A."/>
            <person name="Lundell T."/>
            <person name="Morin E."/>
            <person name="Murat C."/>
            <person name="Riley R."/>
            <person name="Ohm R."/>
            <person name="Sun H."/>
            <person name="Tunlid A."/>
            <person name="Henrissat B."/>
            <person name="Grigoriev I.V."/>
            <person name="Hibbett D.S."/>
            <person name="Martin F."/>
        </authorList>
    </citation>
    <scope>NUCLEOTIDE SEQUENCE [LARGE SCALE GENOMIC DNA]</scope>
    <source>
        <strain evidence="7">LaAM-08-1</strain>
    </source>
</reference>
<dbReference type="PANTHER" id="PTHR11271">
    <property type="entry name" value="GUANINE DEAMINASE"/>
    <property type="match status" value="1"/>
</dbReference>
<dbReference type="Gene3D" id="2.30.40.10">
    <property type="entry name" value="Urease, subunit C, domain 1"/>
    <property type="match status" value="1"/>
</dbReference>
<keyword evidence="3" id="KW-0378">Hydrolase</keyword>
<dbReference type="Gene3D" id="3.20.20.140">
    <property type="entry name" value="Metal-dependent hydrolases"/>
    <property type="match status" value="1"/>
</dbReference>
<evidence type="ECO:0000256" key="2">
    <source>
        <dbReference type="ARBA" id="ARBA00022723"/>
    </source>
</evidence>
<comment type="cofactor">
    <cofactor evidence="1">
        <name>Zn(2+)</name>
        <dbReference type="ChEBI" id="CHEBI:29105"/>
    </cofactor>
</comment>
<evidence type="ECO:0000313" key="6">
    <source>
        <dbReference type="EMBL" id="KIK04113.1"/>
    </source>
</evidence>
<evidence type="ECO:0000256" key="4">
    <source>
        <dbReference type="ARBA" id="ARBA00022833"/>
    </source>
</evidence>
<dbReference type="GO" id="GO:0005829">
    <property type="term" value="C:cytosol"/>
    <property type="evidence" value="ECO:0007669"/>
    <property type="project" value="TreeGrafter"/>
</dbReference>
<dbReference type="SUPFAM" id="SSF51556">
    <property type="entry name" value="Metallo-dependent hydrolases"/>
    <property type="match status" value="1"/>
</dbReference>
<reference evidence="6 7" key="1">
    <citation type="submission" date="2014-04" db="EMBL/GenBank/DDBJ databases">
        <authorList>
            <consortium name="DOE Joint Genome Institute"/>
            <person name="Kuo A."/>
            <person name="Kohler A."/>
            <person name="Nagy L.G."/>
            <person name="Floudas D."/>
            <person name="Copeland A."/>
            <person name="Barry K.W."/>
            <person name="Cichocki N."/>
            <person name="Veneault-Fourrey C."/>
            <person name="LaButti K."/>
            <person name="Lindquist E.A."/>
            <person name="Lipzen A."/>
            <person name="Lundell T."/>
            <person name="Morin E."/>
            <person name="Murat C."/>
            <person name="Sun H."/>
            <person name="Tunlid A."/>
            <person name="Henrissat B."/>
            <person name="Grigoriev I.V."/>
            <person name="Hibbett D.S."/>
            <person name="Martin F."/>
            <person name="Nordberg H.P."/>
            <person name="Cantor M.N."/>
            <person name="Hua S.X."/>
        </authorList>
    </citation>
    <scope>NUCLEOTIDE SEQUENCE [LARGE SCALE GENOMIC DNA]</scope>
    <source>
        <strain evidence="6 7">LaAM-08-1</strain>
    </source>
</reference>
<dbReference type="STRING" id="1095629.A0A0C9Y7V3"/>
<dbReference type="OrthoDB" id="194468at2759"/>
<accession>A0A0C9Y7V3</accession>